<evidence type="ECO:0000256" key="1">
    <source>
        <dbReference type="SAM" id="SignalP"/>
    </source>
</evidence>
<dbReference type="EnsemblPlants" id="HORVU.MOREX.r3.5HG0424030.1">
    <property type="protein sequence ID" value="HORVU.MOREX.r3.5HG0424030.1.CDS1"/>
    <property type="gene ID" value="HORVU.MOREX.r3.5HG0424030"/>
</dbReference>
<protein>
    <recommendedName>
        <fullName evidence="4">Cysteine proteinase inhibitor</fullName>
    </recommendedName>
</protein>
<evidence type="ECO:0000313" key="3">
    <source>
        <dbReference type="Proteomes" id="UP000011116"/>
    </source>
</evidence>
<dbReference type="Gramene" id="HORVU.MOREX.r3.5HG0424050.1">
    <property type="protein sequence ID" value="HORVU.MOREX.r3.5HG0424050.1.CDS1"/>
    <property type="gene ID" value="HORVU.MOREX.r3.5HG0424050"/>
</dbReference>
<proteinExistence type="predicted"/>
<evidence type="ECO:0000313" key="2">
    <source>
        <dbReference type="EnsemblPlants" id="HORVU.MOREX.r3.5HG0424050.1.CDS1"/>
    </source>
</evidence>
<dbReference type="Proteomes" id="UP000011116">
    <property type="component" value="Chromosome 5H"/>
</dbReference>
<keyword evidence="1" id="KW-0732">Signal</keyword>
<feature type="signal peptide" evidence="1">
    <location>
        <begin position="1"/>
        <end position="20"/>
    </location>
</feature>
<feature type="chain" id="PRO_5043264842" description="Cysteine proteinase inhibitor" evidence="1">
    <location>
        <begin position="21"/>
        <end position="79"/>
    </location>
</feature>
<keyword evidence="3" id="KW-1185">Reference proteome</keyword>
<evidence type="ECO:0008006" key="4">
    <source>
        <dbReference type="Google" id="ProtNLM"/>
    </source>
</evidence>
<dbReference type="AlphaFoldDB" id="A0A8I6X7G2"/>
<reference evidence="3" key="1">
    <citation type="journal article" date="2012" name="Nature">
        <title>A physical, genetic and functional sequence assembly of the barley genome.</title>
        <authorList>
            <consortium name="The International Barley Genome Sequencing Consortium"/>
            <person name="Mayer K.F."/>
            <person name="Waugh R."/>
            <person name="Brown J.W."/>
            <person name="Schulman A."/>
            <person name="Langridge P."/>
            <person name="Platzer M."/>
            <person name="Fincher G.B."/>
            <person name="Muehlbauer G.J."/>
            <person name="Sato K."/>
            <person name="Close T.J."/>
            <person name="Wise R.P."/>
            <person name="Stein N."/>
        </authorList>
    </citation>
    <scope>NUCLEOTIDE SEQUENCE [LARGE SCALE GENOMIC DNA]</scope>
    <source>
        <strain evidence="3">cv. Morex</strain>
    </source>
</reference>
<dbReference type="EnsemblPlants" id="HORVU.MOREX.r3.5HG0424050.1">
    <property type="protein sequence ID" value="HORVU.MOREX.r3.5HG0424050.1.CDS1"/>
    <property type="gene ID" value="HORVU.MOREX.r3.5HG0424050"/>
</dbReference>
<accession>A0A8I6X7G2</accession>
<dbReference type="Gramene" id="HORVU.MOREX.r2.5HG0352350.1">
    <property type="protein sequence ID" value="HORVU.MOREX.r2.5HG0352350.1.CDS.1"/>
    <property type="gene ID" value="HORVU.MOREX.r2.5HG0352350"/>
</dbReference>
<name>A0A8I6X7G2_HORVV</name>
<dbReference type="Gramene" id="HORVU.MOREX.r3.5HG0424030.1">
    <property type="protein sequence ID" value="HORVU.MOREX.r3.5HG0424030.1.CDS1"/>
    <property type="gene ID" value="HORVU.MOREX.r3.5HG0424030"/>
</dbReference>
<reference evidence="2" key="2">
    <citation type="submission" date="2020-10" db="EMBL/GenBank/DDBJ databases">
        <authorList>
            <person name="Scholz U."/>
            <person name="Mascher M."/>
            <person name="Fiebig A."/>
        </authorList>
    </citation>
    <scope>NUCLEOTIDE SEQUENCE [LARGE SCALE GENOMIC DNA]</scope>
    <source>
        <strain evidence="2">cv. Morex</strain>
    </source>
</reference>
<reference evidence="2" key="3">
    <citation type="submission" date="2022-01" db="UniProtKB">
        <authorList>
            <consortium name="EnsemblPlants"/>
        </authorList>
    </citation>
    <scope>IDENTIFICATION</scope>
    <source>
        <strain evidence="2">subsp. vulgare</strain>
    </source>
</reference>
<organism evidence="2 3">
    <name type="scientific">Hordeum vulgare subsp. vulgare</name>
    <name type="common">Domesticated barley</name>
    <dbReference type="NCBI Taxonomy" id="112509"/>
    <lineage>
        <taxon>Eukaryota</taxon>
        <taxon>Viridiplantae</taxon>
        <taxon>Streptophyta</taxon>
        <taxon>Embryophyta</taxon>
        <taxon>Tracheophyta</taxon>
        <taxon>Spermatophyta</taxon>
        <taxon>Magnoliopsida</taxon>
        <taxon>Liliopsida</taxon>
        <taxon>Poales</taxon>
        <taxon>Poaceae</taxon>
        <taxon>BOP clade</taxon>
        <taxon>Pooideae</taxon>
        <taxon>Triticodae</taxon>
        <taxon>Triticeae</taxon>
        <taxon>Hordeinae</taxon>
        <taxon>Hordeum</taxon>
    </lineage>
</organism>
<sequence>MAAVFLLVLTLGHLMAAADASLHHQDARRLLAEHNSLSMKLSLSRAARVVVGPQEQPGTTAIPTDADDEPLCPCWPACC</sequence>